<dbReference type="Proteomes" id="UP001054837">
    <property type="component" value="Unassembled WGS sequence"/>
</dbReference>
<evidence type="ECO:0000313" key="2">
    <source>
        <dbReference type="Proteomes" id="UP001054837"/>
    </source>
</evidence>
<reference evidence="1 2" key="1">
    <citation type="submission" date="2021-06" db="EMBL/GenBank/DDBJ databases">
        <title>Caerostris darwini draft genome.</title>
        <authorList>
            <person name="Kono N."/>
            <person name="Arakawa K."/>
        </authorList>
    </citation>
    <scope>NUCLEOTIDE SEQUENCE [LARGE SCALE GENOMIC DNA]</scope>
</reference>
<gene>
    <name evidence="1" type="ORF">CDAR_164041</name>
</gene>
<accession>A0AAV4UW13</accession>
<name>A0AAV4UW13_9ARAC</name>
<evidence type="ECO:0000313" key="1">
    <source>
        <dbReference type="EMBL" id="GIY62037.1"/>
    </source>
</evidence>
<keyword evidence="2" id="KW-1185">Reference proteome</keyword>
<organism evidence="1 2">
    <name type="scientific">Caerostris darwini</name>
    <dbReference type="NCBI Taxonomy" id="1538125"/>
    <lineage>
        <taxon>Eukaryota</taxon>
        <taxon>Metazoa</taxon>
        <taxon>Ecdysozoa</taxon>
        <taxon>Arthropoda</taxon>
        <taxon>Chelicerata</taxon>
        <taxon>Arachnida</taxon>
        <taxon>Araneae</taxon>
        <taxon>Araneomorphae</taxon>
        <taxon>Entelegynae</taxon>
        <taxon>Araneoidea</taxon>
        <taxon>Araneidae</taxon>
        <taxon>Caerostris</taxon>
    </lineage>
</organism>
<proteinExistence type="predicted"/>
<dbReference type="AlphaFoldDB" id="A0AAV4UW13"/>
<protein>
    <submittedName>
        <fullName evidence="1">Uncharacterized protein</fullName>
    </submittedName>
</protein>
<dbReference type="EMBL" id="BPLQ01012025">
    <property type="protein sequence ID" value="GIY62037.1"/>
    <property type="molecule type" value="Genomic_DNA"/>
</dbReference>
<sequence length="104" mass="11972">MQLLTSSSLSRPVPMFSSDFFISQSCFSLTREFVNEIGDEPSLGVKVQRGPWEASQINGILKKCLHSFPSHSRGHFRRLDVCFPIVSFMTAIKECFLKLWWHSF</sequence>
<comment type="caution">
    <text evidence="1">The sequence shown here is derived from an EMBL/GenBank/DDBJ whole genome shotgun (WGS) entry which is preliminary data.</text>
</comment>